<gene>
    <name evidence="1" type="ORF">EPA93_01995</name>
</gene>
<dbReference type="PANTHER" id="PTHR13812">
    <property type="entry name" value="KETIMINE REDUCTASE MU-CRYSTALLIN"/>
    <property type="match status" value="1"/>
</dbReference>
<dbReference type="RefSeq" id="WP_129885429.1">
    <property type="nucleotide sequence ID" value="NZ_CP035758.1"/>
</dbReference>
<evidence type="ECO:0000313" key="2">
    <source>
        <dbReference type="Proteomes" id="UP000290365"/>
    </source>
</evidence>
<name>A0A4P6JIU1_KTERU</name>
<accession>A0A4P6JIU1</accession>
<dbReference type="InterPro" id="IPR023401">
    <property type="entry name" value="ODC_N"/>
</dbReference>
<dbReference type="Pfam" id="PF02423">
    <property type="entry name" value="OCD_Mu_crystall"/>
    <property type="match status" value="1"/>
</dbReference>
<dbReference type="PIRSF" id="PIRSF001439">
    <property type="entry name" value="CryM"/>
    <property type="match status" value="1"/>
</dbReference>
<dbReference type="GO" id="GO:0005737">
    <property type="term" value="C:cytoplasm"/>
    <property type="evidence" value="ECO:0007669"/>
    <property type="project" value="TreeGrafter"/>
</dbReference>
<protein>
    <submittedName>
        <fullName evidence="1">Ornithine cyclodeaminase family protein</fullName>
    </submittedName>
</protein>
<reference evidence="1 2" key="1">
    <citation type="submission" date="2019-01" db="EMBL/GenBank/DDBJ databases">
        <title>Ktedonosporobacter rubrisoli SCAWS-G2.</title>
        <authorList>
            <person name="Huang Y."/>
            <person name="Yan B."/>
        </authorList>
    </citation>
    <scope>NUCLEOTIDE SEQUENCE [LARGE SCALE GENOMIC DNA]</scope>
    <source>
        <strain evidence="1 2">SCAWS-G2</strain>
    </source>
</reference>
<dbReference type="InterPro" id="IPR036291">
    <property type="entry name" value="NAD(P)-bd_dom_sf"/>
</dbReference>
<sequence length="321" mass="34538">MTTILLTRSEIEPLLQISELLPPLREAFRAYSSQRTISAQRARTPLPGEQAASAVLLFPGLIPGIPAYTVKVHAKFPQQSQAIQGVILLHDLQTGQLLATMDSTAITAMRTGLAGALAADILARPTASRVAIIGAGAQGKLQLRCLSHVRRLSHVHVYDLSEERARQFAHHMQTAISCPLEVASTLEDAIEDAEIIISATWSRSPFIMRHMLQSGTHITTLGPDEPGKCEVEASVIEQGLFVCDDRELAVTMGAIGGAGLGAEAIHAELGEIIAGTRQGRSIAEQITIYGGVGLAFQDLAVCWHIYQQLRERGAQSIDFLA</sequence>
<dbReference type="SUPFAM" id="SSF51735">
    <property type="entry name" value="NAD(P)-binding Rossmann-fold domains"/>
    <property type="match status" value="1"/>
</dbReference>
<dbReference type="EMBL" id="CP035758">
    <property type="protein sequence ID" value="QBD74830.1"/>
    <property type="molecule type" value="Genomic_DNA"/>
</dbReference>
<dbReference type="PANTHER" id="PTHR13812:SF19">
    <property type="entry name" value="KETIMINE REDUCTASE MU-CRYSTALLIN"/>
    <property type="match status" value="1"/>
</dbReference>
<dbReference type="AlphaFoldDB" id="A0A4P6JIU1"/>
<proteinExistence type="predicted"/>
<dbReference type="InterPro" id="IPR003462">
    <property type="entry name" value="ODC_Mu_crystall"/>
</dbReference>
<evidence type="ECO:0000313" key="1">
    <source>
        <dbReference type="EMBL" id="QBD74830.1"/>
    </source>
</evidence>
<dbReference type="Gene3D" id="3.30.1780.10">
    <property type="entry name" value="ornithine cyclodeaminase, domain 1"/>
    <property type="match status" value="1"/>
</dbReference>
<dbReference type="Gene3D" id="3.40.50.720">
    <property type="entry name" value="NAD(P)-binding Rossmann-like Domain"/>
    <property type="match status" value="1"/>
</dbReference>
<dbReference type="Proteomes" id="UP000290365">
    <property type="component" value="Chromosome"/>
</dbReference>
<dbReference type="OrthoDB" id="9792005at2"/>
<keyword evidence="2" id="KW-1185">Reference proteome</keyword>
<dbReference type="KEGG" id="kbs:EPA93_01995"/>
<organism evidence="1 2">
    <name type="scientific">Ktedonosporobacter rubrisoli</name>
    <dbReference type="NCBI Taxonomy" id="2509675"/>
    <lineage>
        <taxon>Bacteria</taxon>
        <taxon>Bacillati</taxon>
        <taxon>Chloroflexota</taxon>
        <taxon>Ktedonobacteria</taxon>
        <taxon>Ktedonobacterales</taxon>
        <taxon>Ktedonosporobacteraceae</taxon>
        <taxon>Ktedonosporobacter</taxon>
    </lineage>
</organism>